<proteinExistence type="predicted"/>
<name>A0A366FJY7_9HYPH</name>
<protein>
    <submittedName>
        <fullName evidence="1">Uncharacterized protein</fullName>
    </submittedName>
</protein>
<gene>
    <name evidence="1" type="ORF">DFR50_109180</name>
</gene>
<comment type="caution">
    <text evidence="1">The sequence shown here is derived from an EMBL/GenBank/DDBJ whole genome shotgun (WGS) entry which is preliminary data.</text>
</comment>
<sequence length="76" mass="8516">MKFYDFEVLRGEDIVTAERGVPLYNAKAAWPKLVGMARRIRQSGCRIRVKEQGETIILIGATAALRYAHFDFASAA</sequence>
<dbReference type="Proteomes" id="UP000253529">
    <property type="component" value="Unassembled WGS sequence"/>
</dbReference>
<dbReference type="AlphaFoldDB" id="A0A366FJY7"/>
<organism evidence="1 2">
    <name type="scientific">Roseiarcus fermentans</name>
    <dbReference type="NCBI Taxonomy" id="1473586"/>
    <lineage>
        <taxon>Bacteria</taxon>
        <taxon>Pseudomonadati</taxon>
        <taxon>Pseudomonadota</taxon>
        <taxon>Alphaproteobacteria</taxon>
        <taxon>Hyphomicrobiales</taxon>
        <taxon>Roseiarcaceae</taxon>
        <taxon>Roseiarcus</taxon>
    </lineage>
</organism>
<reference evidence="1 2" key="1">
    <citation type="submission" date="2018-06" db="EMBL/GenBank/DDBJ databases">
        <title>Genomic Encyclopedia of Type Strains, Phase IV (KMG-IV): sequencing the most valuable type-strain genomes for metagenomic binning, comparative biology and taxonomic classification.</title>
        <authorList>
            <person name="Goeker M."/>
        </authorList>
    </citation>
    <scope>NUCLEOTIDE SEQUENCE [LARGE SCALE GENOMIC DNA]</scope>
    <source>
        <strain evidence="1 2">DSM 24875</strain>
    </source>
</reference>
<accession>A0A366FJY7</accession>
<evidence type="ECO:0000313" key="2">
    <source>
        <dbReference type="Proteomes" id="UP000253529"/>
    </source>
</evidence>
<evidence type="ECO:0000313" key="1">
    <source>
        <dbReference type="EMBL" id="RBP14426.1"/>
    </source>
</evidence>
<keyword evidence="2" id="KW-1185">Reference proteome</keyword>
<dbReference type="RefSeq" id="WP_113889100.1">
    <property type="nucleotide sequence ID" value="NZ_QNRK01000009.1"/>
</dbReference>
<dbReference type="OrthoDB" id="8239409at2"/>
<dbReference type="EMBL" id="QNRK01000009">
    <property type="protein sequence ID" value="RBP14426.1"/>
    <property type="molecule type" value="Genomic_DNA"/>
</dbReference>